<feature type="compositionally biased region" description="Basic residues" evidence="1">
    <location>
        <begin position="438"/>
        <end position="453"/>
    </location>
</feature>
<evidence type="ECO:0000256" key="1">
    <source>
        <dbReference type="SAM" id="MobiDB-lite"/>
    </source>
</evidence>
<organism evidence="2 3">
    <name type="scientific">Saccharata proteae CBS 121410</name>
    <dbReference type="NCBI Taxonomy" id="1314787"/>
    <lineage>
        <taxon>Eukaryota</taxon>
        <taxon>Fungi</taxon>
        <taxon>Dikarya</taxon>
        <taxon>Ascomycota</taxon>
        <taxon>Pezizomycotina</taxon>
        <taxon>Dothideomycetes</taxon>
        <taxon>Dothideomycetes incertae sedis</taxon>
        <taxon>Botryosphaeriales</taxon>
        <taxon>Saccharataceae</taxon>
        <taxon>Saccharata</taxon>
    </lineage>
</organism>
<feature type="compositionally biased region" description="Low complexity" evidence="1">
    <location>
        <begin position="426"/>
        <end position="436"/>
    </location>
</feature>
<feature type="region of interest" description="Disordered" evidence="1">
    <location>
        <begin position="387"/>
        <end position="456"/>
    </location>
</feature>
<accession>A0A9P4M106</accession>
<reference evidence="2" key="1">
    <citation type="journal article" date="2020" name="Stud. Mycol.">
        <title>101 Dothideomycetes genomes: a test case for predicting lifestyles and emergence of pathogens.</title>
        <authorList>
            <person name="Haridas S."/>
            <person name="Albert R."/>
            <person name="Binder M."/>
            <person name="Bloem J."/>
            <person name="Labutti K."/>
            <person name="Salamov A."/>
            <person name="Andreopoulos B."/>
            <person name="Baker S."/>
            <person name="Barry K."/>
            <person name="Bills G."/>
            <person name="Bluhm B."/>
            <person name="Cannon C."/>
            <person name="Castanera R."/>
            <person name="Culley D."/>
            <person name="Daum C."/>
            <person name="Ezra D."/>
            <person name="Gonzalez J."/>
            <person name="Henrissat B."/>
            <person name="Kuo A."/>
            <person name="Liang C."/>
            <person name="Lipzen A."/>
            <person name="Lutzoni F."/>
            <person name="Magnuson J."/>
            <person name="Mondo S."/>
            <person name="Nolan M."/>
            <person name="Ohm R."/>
            <person name="Pangilinan J."/>
            <person name="Park H.-J."/>
            <person name="Ramirez L."/>
            <person name="Alfaro M."/>
            <person name="Sun H."/>
            <person name="Tritt A."/>
            <person name="Yoshinaga Y."/>
            <person name="Zwiers L.-H."/>
            <person name="Turgeon B."/>
            <person name="Goodwin S."/>
            <person name="Spatafora J."/>
            <person name="Crous P."/>
            <person name="Grigoriev I."/>
        </authorList>
    </citation>
    <scope>NUCLEOTIDE SEQUENCE</scope>
    <source>
        <strain evidence="2">CBS 121410</strain>
    </source>
</reference>
<feature type="region of interest" description="Disordered" evidence="1">
    <location>
        <begin position="172"/>
        <end position="246"/>
    </location>
</feature>
<dbReference type="EMBL" id="ML978716">
    <property type="protein sequence ID" value="KAF2088423.1"/>
    <property type="molecule type" value="Genomic_DNA"/>
</dbReference>
<dbReference type="OrthoDB" id="5407653at2759"/>
<gene>
    <name evidence="2" type="ORF">K490DRAFT_19514</name>
</gene>
<feature type="region of interest" description="Disordered" evidence="1">
    <location>
        <begin position="1"/>
        <end position="36"/>
    </location>
</feature>
<feature type="non-terminal residue" evidence="2">
    <location>
        <position position="1"/>
    </location>
</feature>
<protein>
    <submittedName>
        <fullName evidence="2">Uncharacterized protein</fullName>
    </submittedName>
</protein>
<sequence length="568" mass="62593">SSQERTPPGLPTPVTFPSFEPPPQKPQHWSGDGASPPDLFRLFATVRKPSDLSLEHLSALNVGLEPPTDFETLLSAIPDGASYLPPRSWLSDLPCAENDPPTHLLTNGNAYPGKADFAIRLTELVLDNQDAFRNLTRTPLPDRKPPRIAHFRRFFEALDNMAYYWDTSLDEYIPPKPEEETPTNGGTSDENLEPTLDQTEQPPEPTLDPTSAPKDSRGLAESTNLDAPTPSKKAKTEPFTVVPTTDGTSIVTTKLAQRPAHLVPPTVASRSEPTVPGTYKGLRIGTGRSMPDSYRTETVKSFIEPMAWLFNLTISPHRRPPALQMANLRMPGYLIGPVAGIRSGGYVDFGGGEGGDGCNSNREGAQKAALLDLLRELGALLTVAQERAREGRTERKPGDGQWWSSKPRWGGGAGGEVGEGKGELDPNAAPPAADAPKPTRRTPRPGAPSRKKQSALDMWREVKPGMGTWDPKIEYEAIGRDRSGEWDDVFLFSSLNTHISLLHLHVHPAYLAYLETGELPTSTSIDPNWDQPTLRRTRWYDFFNIEERSEAMRGVWGLFAYLSREEGR</sequence>
<feature type="region of interest" description="Disordered" evidence="1">
    <location>
        <begin position="266"/>
        <end position="286"/>
    </location>
</feature>
<feature type="non-terminal residue" evidence="2">
    <location>
        <position position="568"/>
    </location>
</feature>
<comment type="caution">
    <text evidence="2">The sequence shown here is derived from an EMBL/GenBank/DDBJ whole genome shotgun (WGS) entry which is preliminary data.</text>
</comment>
<evidence type="ECO:0000313" key="3">
    <source>
        <dbReference type="Proteomes" id="UP000799776"/>
    </source>
</evidence>
<evidence type="ECO:0000313" key="2">
    <source>
        <dbReference type="EMBL" id="KAF2088423.1"/>
    </source>
</evidence>
<keyword evidence="3" id="KW-1185">Reference proteome</keyword>
<name>A0A9P4M106_9PEZI</name>
<dbReference type="Proteomes" id="UP000799776">
    <property type="component" value="Unassembled WGS sequence"/>
</dbReference>
<feature type="compositionally biased region" description="Basic and acidic residues" evidence="1">
    <location>
        <begin position="387"/>
        <end position="398"/>
    </location>
</feature>
<proteinExistence type="predicted"/>
<dbReference type="AlphaFoldDB" id="A0A9P4M106"/>